<name>A0A5J5E1M7_9BIFI</name>
<evidence type="ECO:0000313" key="5">
    <source>
        <dbReference type="Proteomes" id="UP000374630"/>
    </source>
</evidence>
<organism evidence="3 4">
    <name type="scientific">Bifidobacterium vespertilionis</name>
    <dbReference type="NCBI Taxonomy" id="2562524"/>
    <lineage>
        <taxon>Bacteria</taxon>
        <taxon>Bacillati</taxon>
        <taxon>Actinomycetota</taxon>
        <taxon>Actinomycetes</taxon>
        <taxon>Bifidobacteriales</taxon>
        <taxon>Bifidobacteriaceae</taxon>
        <taxon>Bifidobacterium</taxon>
    </lineage>
</organism>
<gene>
    <name evidence="3" type="ORF">EM848_08285</name>
    <name evidence="2" type="ORF">EMO90_05405</name>
</gene>
<sequence>MSSFGAVARRAVAALAAVACTGLMIAVPSDTGYGWRKNEVAQQTASYAKTQRVYTLFGDDGRPGEWIVGNSFNVTAAGTIVDYDDSAGGHPTIIDAAQAGPASSQSVLPAGSKALPWAVHITYSLNGPDADRSAVQGADGLVGVRIRLEANPLSDTRYFRDAMPIVTFTIPHDVTDNVAVPDTAVVTDDGDSYRISAVGVAGRTNEWDCFMNAKAFRMGRLVIAAVPADRTDDGRDADQSVMRDRLAALASGANALSGGMTNAGSGEHQALIDQLSAMRDQEKAAVDAEIAAKHDAYVKQFGIYIDRYVRSYSSHISGQPGTKTQMGALIGMTGELTGDTPLSQSVTDLANAVNAMSDAHGHTGAANIIDEVIRQIQRRGTTGLLADLKTRQAKEANTGKSRYSAGQGQLANAMIPFSMAYTDTYTARLNDLVNQGGSVAGSEQTAIDQTNQAFGSDEDMQKYTGQISAALKTMAGAREHTGAADMLGTIIDRFGAQMENSGAGDSDGAGASAAASAGASAGAADDSVGGGAVFHSGSVGVDAPFAMIGAASGPLEPADETTALHAGEGTVIDQSATIGDASTDLGAAIDALMPADKAASDSVLRAISSSAASVRYGDGGGDVISPDNTHTVSADFLMVLPAVGDADSIGAASASDGDAASQIPGLGAIVGKFMG</sequence>
<dbReference type="AlphaFoldDB" id="A0A5J5E1M7"/>
<feature type="chain" id="PRO_5030132084" description="Tubuliform spidroin" evidence="1">
    <location>
        <begin position="27"/>
        <end position="675"/>
    </location>
</feature>
<comment type="caution">
    <text evidence="3">The sequence shown here is derived from an EMBL/GenBank/DDBJ whole genome shotgun (WGS) entry which is preliminary data.</text>
</comment>
<dbReference type="RefSeq" id="WP_150354467.1">
    <property type="nucleotide sequence ID" value="NZ_RZNZ01000006.1"/>
</dbReference>
<reference evidence="4 5" key="1">
    <citation type="journal article" date="2019" name="Syst. Appl. Microbiol.">
        <title>Characterization of Bifidobacterium species in feaces of the Egyptian fruit bat: Description of B. vespertilionis sp. nov. and B. rousetti sp. nov.</title>
        <authorList>
            <person name="Modesto M."/>
            <person name="Satti M."/>
            <person name="Watanabe K."/>
            <person name="Puglisi E."/>
            <person name="Morelli L."/>
            <person name="Huang C.-H."/>
            <person name="Liou J.-S."/>
            <person name="Miyashita M."/>
            <person name="Tamura T."/>
            <person name="Saito S."/>
            <person name="Mori K."/>
            <person name="Huang L."/>
            <person name="Sciavilla P."/>
            <person name="Sandri C."/>
            <person name="Spiezio C."/>
            <person name="Vitali F."/>
            <person name="Cavalieri D."/>
            <person name="Perpetuini G."/>
            <person name="Tofalo R."/>
            <person name="Bonetti A."/>
            <person name="Arita M."/>
            <person name="Mattarelli P."/>
        </authorList>
    </citation>
    <scope>NUCLEOTIDE SEQUENCE [LARGE SCALE GENOMIC DNA]</scope>
    <source>
        <strain evidence="2 5">RST16</strain>
        <strain evidence="3 4">RST8</strain>
    </source>
</reference>
<evidence type="ECO:0000313" key="3">
    <source>
        <dbReference type="EMBL" id="KAA8822709.1"/>
    </source>
</evidence>
<evidence type="ECO:0000256" key="1">
    <source>
        <dbReference type="SAM" id="SignalP"/>
    </source>
</evidence>
<dbReference type="EMBL" id="RZOA01000016">
    <property type="protein sequence ID" value="KAA8822709.1"/>
    <property type="molecule type" value="Genomic_DNA"/>
</dbReference>
<protein>
    <recommendedName>
        <fullName evidence="6">Tubuliform spidroin</fullName>
    </recommendedName>
</protein>
<evidence type="ECO:0000313" key="2">
    <source>
        <dbReference type="EMBL" id="KAA8820905.1"/>
    </source>
</evidence>
<dbReference type="Proteomes" id="UP000374630">
    <property type="component" value="Unassembled WGS sequence"/>
</dbReference>
<feature type="signal peptide" evidence="1">
    <location>
        <begin position="1"/>
        <end position="26"/>
    </location>
</feature>
<keyword evidence="1" id="KW-0732">Signal</keyword>
<proteinExistence type="predicted"/>
<dbReference type="Proteomes" id="UP000345527">
    <property type="component" value="Unassembled WGS sequence"/>
</dbReference>
<dbReference type="OrthoDB" id="3240077at2"/>
<dbReference type="EMBL" id="RZNZ01000006">
    <property type="protein sequence ID" value="KAA8820905.1"/>
    <property type="molecule type" value="Genomic_DNA"/>
</dbReference>
<accession>A0A5J5E1M7</accession>
<evidence type="ECO:0008006" key="6">
    <source>
        <dbReference type="Google" id="ProtNLM"/>
    </source>
</evidence>
<evidence type="ECO:0000313" key="4">
    <source>
        <dbReference type="Proteomes" id="UP000345527"/>
    </source>
</evidence>
<keyword evidence="5" id="KW-1185">Reference proteome</keyword>